<dbReference type="HOGENOM" id="CLU_041170_1_0_1"/>
<dbReference type="GO" id="GO:0008270">
    <property type="term" value="F:zinc ion binding"/>
    <property type="evidence" value="ECO:0007669"/>
    <property type="project" value="UniProtKB-KW"/>
</dbReference>
<dbReference type="AlphaFoldDB" id="A0A0C3QY77"/>
<keyword evidence="2 4" id="KW-0863">Zinc-finger</keyword>
<keyword evidence="1" id="KW-0479">Metal-binding</keyword>
<dbReference type="OrthoDB" id="3188288at2759"/>
<protein>
    <recommendedName>
        <fullName evidence="5">MYND-type domain-containing protein</fullName>
    </recommendedName>
</protein>
<dbReference type="SUPFAM" id="SSF144232">
    <property type="entry name" value="HIT/MYND zinc finger-like"/>
    <property type="match status" value="1"/>
</dbReference>
<dbReference type="InterPro" id="IPR002893">
    <property type="entry name" value="Znf_MYND"/>
</dbReference>
<feature type="domain" description="MYND-type" evidence="5">
    <location>
        <begin position="288"/>
        <end position="340"/>
    </location>
</feature>
<organism evidence="6 7">
    <name type="scientific">Tulasnella calospora MUT 4182</name>
    <dbReference type="NCBI Taxonomy" id="1051891"/>
    <lineage>
        <taxon>Eukaryota</taxon>
        <taxon>Fungi</taxon>
        <taxon>Dikarya</taxon>
        <taxon>Basidiomycota</taxon>
        <taxon>Agaricomycotina</taxon>
        <taxon>Agaricomycetes</taxon>
        <taxon>Cantharellales</taxon>
        <taxon>Tulasnellaceae</taxon>
        <taxon>Tulasnella</taxon>
    </lineage>
</organism>
<dbReference type="EMBL" id="KN822944">
    <property type="protein sequence ID" value="KIO34159.1"/>
    <property type="molecule type" value="Genomic_DNA"/>
</dbReference>
<evidence type="ECO:0000313" key="6">
    <source>
        <dbReference type="EMBL" id="KIO34159.1"/>
    </source>
</evidence>
<evidence type="ECO:0000256" key="3">
    <source>
        <dbReference type="ARBA" id="ARBA00022833"/>
    </source>
</evidence>
<gene>
    <name evidence="6" type="ORF">M407DRAFT_223826</name>
</gene>
<reference evidence="6 7" key="1">
    <citation type="submission" date="2014-04" db="EMBL/GenBank/DDBJ databases">
        <authorList>
            <consortium name="DOE Joint Genome Institute"/>
            <person name="Kuo A."/>
            <person name="Girlanda M."/>
            <person name="Perotto S."/>
            <person name="Kohler A."/>
            <person name="Nagy L.G."/>
            <person name="Floudas D."/>
            <person name="Copeland A."/>
            <person name="Barry K.W."/>
            <person name="Cichocki N."/>
            <person name="Veneault-Fourrey C."/>
            <person name="LaButti K."/>
            <person name="Lindquist E.A."/>
            <person name="Lipzen A."/>
            <person name="Lundell T."/>
            <person name="Morin E."/>
            <person name="Murat C."/>
            <person name="Sun H."/>
            <person name="Tunlid A."/>
            <person name="Henrissat B."/>
            <person name="Grigoriev I.V."/>
            <person name="Hibbett D.S."/>
            <person name="Martin F."/>
            <person name="Nordberg H.P."/>
            <person name="Cantor M.N."/>
            <person name="Hua S.X."/>
        </authorList>
    </citation>
    <scope>NUCLEOTIDE SEQUENCE [LARGE SCALE GENOMIC DNA]</scope>
    <source>
        <strain evidence="6 7">MUT 4182</strain>
    </source>
</reference>
<evidence type="ECO:0000256" key="1">
    <source>
        <dbReference type="ARBA" id="ARBA00022723"/>
    </source>
</evidence>
<keyword evidence="3" id="KW-0862">Zinc</keyword>
<sequence length="451" mass="50604">MAPAYKPQLKYVARFGPGGKLPDKKTDPNEWNATWNRFLEWKYDSKQSTGIKPKLDMFTPLFENYSNPSTRQSFLAQLSDNSNALLKMQVTLTGLMEDKLEGFALKWLSLGSEHRLKHILSALVDLCDTLDFEGLRPYCPESTNAFLERDSGQGLLDLITTFFVSFQSNSQPRARKDKPTLLFHPQYDAVMGFNQPCPAGRDPAVWGMIRDDFQCWRADFLCRMVIYIFGKANSLEMPQVQVYKLGMGRKENREYLSHLPDSPDSTGGYKKRLTKHMGAMQKEAAWVCTTCSLSEVNIPQGTSILFCAACLALERRVPYCNRACQTHDWKFGIPPHKTICGKAISVPSPNPVTPLRTFSQATSFPRNNSYAIPPPDKGFIRSEALEIQIMGLQLAPVGGPVVEGTDAGYVFINGLKTSLVSLSQDTWGPGYFKVFRNHAFRNGDHRAVAAM</sequence>
<proteinExistence type="predicted"/>
<reference evidence="7" key="2">
    <citation type="submission" date="2015-01" db="EMBL/GenBank/DDBJ databases">
        <title>Evolutionary Origins and Diversification of the Mycorrhizal Mutualists.</title>
        <authorList>
            <consortium name="DOE Joint Genome Institute"/>
            <consortium name="Mycorrhizal Genomics Consortium"/>
            <person name="Kohler A."/>
            <person name="Kuo A."/>
            <person name="Nagy L.G."/>
            <person name="Floudas D."/>
            <person name="Copeland A."/>
            <person name="Barry K.W."/>
            <person name="Cichocki N."/>
            <person name="Veneault-Fourrey C."/>
            <person name="LaButti K."/>
            <person name="Lindquist E.A."/>
            <person name="Lipzen A."/>
            <person name="Lundell T."/>
            <person name="Morin E."/>
            <person name="Murat C."/>
            <person name="Riley R."/>
            <person name="Ohm R."/>
            <person name="Sun H."/>
            <person name="Tunlid A."/>
            <person name="Henrissat B."/>
            <person name="Grigoriev I.V."/>
            <person name="Hibbett D.S."/>
            <person name="Martin F."/>
        </authorList>
    </citation>
    <scope>NUCLEOTIDE SEQUENCE [LARGE SCALE GENOMIC DNA]</scope>
    <source>
        <strain evidence="7">MUT 4182</strain>
    </source>
</reference>
<accession>A0A0C3QY77</accession>
<evidence type="ECO:0000313" key="7">
    <source>
        <dbReference type="Proteomes" id="UP000054248"/>
    </source>
</evidence>
<dbReference type="PROSITE" id="PS50865">
    <property type="entry name" value="ZF_MYND_2"/>
    <property type="match status" value="1"/>
</dbReference>
<name>A0A0C3QY77_9AGAM</name>
<dbReference type="Gene3D" id="6.10.140.2220">
    <property type="match status" value="1"/>
</dbReference>
<evidence type="ECO:0000256" key="4">
    <source>
        <dbReference type="PROSITE-ProRule" id="PRU00134"/>
    </source>
</evidence>
<evidence type="ECO:0000256" key="2">
    <source>
        <dbReference type="ARBA" id="ARBA00022771"/>
    </source>
</evidence>
<keyword evidence="7" id="KW-1185">Reference proteome</keyword>
<evidence type="ECO:0000259" key="5">
    <source>
        <dbReference type="PROSITE" id="PS50865"/>
    </source>
</evidence>
<dbReference type="Proteomes" id="UP000054248">
    <property type="component" value="Unassembled WGS sequence"/>
</dbReference>